<organism evidence="2 3">
    <name type="scientific">Streptacidiphilus cavernicola</name>
    <dbReference type="NCBI Taxonomy" id="3342716"/>
    <lineage>
        <taxon>Bacteria</taxon>
        <taxon>Bacillati</taxon>
        <taxon>Actinomycetota</taxon>
        <taxon>Actinomycetes</taxon>
        <taxon>Kitasatosporales</taxon>
        <taxon>Streptomycetaceae</taxon>
        <taxon>Streptacidiphilus</taxon>
    </lineage>
</organism>
<dbReference type="InterPro" id="IPR050855">
    <property type="entry name" value="NDM-1-like"/>
</dbReference>
<dbReference type="PANTHER" id="PTHR42951">
    <property type="entry name" value="METALLO-BETA-LACTAMASE DOMAIN-CONTAINING"/>
    <property type="match status" value="1"/>
</dbReference>
<accession>A0ABV6VUX2</accession>
<proteinExistence type="predicted"/>
<dbReference type="Gene3D" id="3.60.15.10">
    <property type="entry name" value="Ribonuclease Z/Hydroxyacylglutathione hydrolase-like"/>
    <property type="match status" value="1"/>
</dbReference>
<keyword evidence="3" id="KW-1185">Reference proteome</keyword>
<dbReference type="InterPro" id="IPR036866">
    <property type="entry name" value="RibonucZ/Hydroxyglut_hydro"/>
</dbReference>
<evidence type="ECO:0000259" key="1">
    <source>
        <dbReference type="SMART" id="SM00849"/>
    </source>
</evidence>
<comment type="caution">
    <text evidence="2">The sequence shown here is derived from an EMBL/GenBank/DDBJ whole genome shotgun (WGS) entry which is preliminary data.</text>
</comment>
<dbReference type="EMBL" id="JBHFAB010000008">
    <property type="protein sequence ID" value="MFC1417552.1"/>
    <property type="molecule type" value="Genomic_DNA"/>
</dbReference>
<evidence type="ECO:0000313" key="2">
    <source>
        <dbReference type="EMBL" id="MFC1417552.1"/>
    </source>
</evidence>
<feature type="domain" description="Metallo-beta-lactamase" evidence="1">
    <location>
        <begin position="19"/>
        <end position="219"/>
    </location>
</feature>
<dbReference type="PANTHER" id="PTHR42951:SF4">
    <property type="entry name" value="ACYL-COENZYME A THIOESTERASE MBLAC2"/>
    <property type="match status" value="1"/>
</dbReference>
<dbReference type="SMART" id="SM00849">
    <property type="entry name" value="Lactamase_B"/>
    <property type="match status" value="1"/>
</dbReference>
<dbReference type="SUPFAM" id="SSF56281">
    <property type="entry name" value="Metallo-hydrolase/oxidoreductase"/>
    <property type="match status" value="1"/>
</dbReference>
<dbReference type="RefSeq" id="WP_380535777.1">
    <property type="nucleotide sequence ID" value="NZ_JBHFAB010000008.1"/>
</dbReference>
<name>A0ABV6VUX2_9ACTN</name>
<dbReference type="Proteomes" id="UP001592531">
    <property type="component" value="Unassembled WGS sequence"/>
</dbReference>
<sequence>MTWIEVAERVFQRRYQPCDVTVTAVVGADGLAVADTRCSLAEARELREHLRELSDAPVRWVVNTHVHFDHVWGNAEFVAPRQLPPAELWAHRAAVAAMRDAADDPETAEFKTHLAGRSEEWAAKIAELVEAVPDHEVDREHVLDLGGGRVLELRHLGRGHTGGDLVLRVPDAGAVLVGDLVEQSGPPAFGPDSFPLDWAPTLDAVLAFGGPDAVFVPGHGDAVGASFVREQAARIRSVAEQVTALHAGGVPESEALAAGGGWAFDSGLLEHAVGRAYAQLRGELR</sequence>
<gene>
    <name evidence="2" type="ORF">ACEZDE_12930</name>
</gene>
<reference evidence="2 3" key="1">
    <citation type="submission" date="2024-09" db="EMBL/GenBank/DDBJ databases">
        <authorList>
            <person name="Lee S.D."/>
        </authorList>
    </citation>
    <scope>NUCLEOTIDE SEQUENCE [LARGE SCALE GENOMIC DNA]</scope>
    <source>
        <strain evidence="2 3">N8-3</strain>
    </source>
</reference>
<dbReference type="CDD" id="cd16282">
    <property type="entry name" value="metallo-hydrolase-like_MBL-fold"/>
    <property type="match status" value="1"/>
</dbReference>
<protein>
    <submittedName>
        <fullName evidence="2">MBL fold metallo-hydrolase</fullName>
    </submittedName>
</protein>
<dbReference type="InterPro" id="IPR001279">
    <property type="entry name" value="Metallo-B-lactamas"/>
</dbReference>
<dbReference type="Pfam" id="PF00753">
    <property type="entry name" value="Lactamase_B"/>
    <property type="match status" value="1"/>
</dbReference>
<evidence type="ECO:0000313" key="3">
    <source>
        <dbReference type="Proteomes" id="UP001592531"/>
    </source>
</evidence>